<accession>A0A2A2HNH6</accession>
<dbReference type="Proteomes" id="UP000218164">
    <property type="component" value="Unassembled WGS sequence"/>
</dbReference>
<evidence type="ECO:0000313" key="2">
    <source>
        <dbReference type="Proteomes" id="UP000218164"/>
    </source>
</evidence>
<dbReference type="SUPFAM" id="SSF143011">
    <property type="entry name" value="RelE-like"/>
    <property type="match status" value="1"/>
</dbReference>
<dbReference type="EMBL" id="LMVP01000538">
    <property type="protein sequence ID" value="PAV10957.1"/>
    <property type="molecule type" value="Genomic_DNA"/>
</dbReference>
<evidence type="ECO:0008006" key="3">
    <source>
        <dbReference type="Google" id="ProtNLM"/>
    </source>
</evidence>
<protein>
    <recommendedName>
        <fullName evidence="3">Addiction module toxin RelE</fullName>
    </recommendedName>
</protein>
<comment type="caution">
    <text evidence="1">The sequence shown here is derived from an EMBL/GenBank/DDBJ whole genome shotgun (WGS) entry which is preliminary data.</text>
</comment>
<dbReference type="Gene3D" id="3.30.2310.20">
    <property type="entry name" value="RelE-like"/>
    <property type="match status" value="1"/>
</dbReference>
<dbReference type="AlphaFoldDB" id="A0A2A2HNH6"/>
<dbReference type="InterPro" id="IPR035093">
    <property type="entry name" value="RelE/ParE_toxin_dom_sf"/>
</dbReference>
<name>A0A2A2HNH6_9EURY</name>
<sequence>MYTLRIRAELDNKFEKLAKKNKKQLEIILNKADEIVQDPHRYKNLRSPMNHLKRVHIDKHFVLVFSVDEESMTVTLEDYDHHDNIY</sequence>
<evidence type="ECO:0000313" key="1">
    <source>
        <dbReference type="EMBL" id="PAV10957.1"/>
    </source>
</evidence>
<keyword evidence="2" id="KW-1185">Reference proteome</keyword>
<gene>
    <name evidence="1" type="ORF">ASJ81_02230</name>
</gene>
<organism evidence="1 2">
    <name type="scientific">Methanosarcina spelaei</name>
    <dbReference type="NCBI Taxonomy" id="1036679"/>
    <lineage>
        <taxon>Archaea</taxon>
        <taxon>Methanobacteriati</taxon>
        <taxon>Methanobacteriota</taxon>
        <taxon>Stenosarchaea group</taxon>
        <taxon>Methanomicrobia</taxon>
        <taxon>Methanosarcinales</taxon>
        <taxon>Methanosarcinaceae</taxon>
        <taxon>Methanosarcina</taxon>
    </lineage>
</organism>
<reference evidence="1 2" key="1">
    <citation type="journal article" date="2017" name="BMC Genomics">
        <title>Genomic analysis of methanogenic archaea reveals a shift towards energy conservation.</title>
        <authorList>
            <person name="Gilmore S.P."/>
            <person name="Henske J.K."/>
            <person name="Sexton J.A."/>
            <person name="Solomon K.V."/>
            <person name="Seppala S."/>
            <person name="Yoo J.I."/>
            <person name="Huyett L.M."/>
            <person name="Pressman A."/>
            <person name="Cogan J.Z."/>
            <person name="Kivenson V."/>
            <person name="Peng X."/>
            <person name="Tan Y."/>
            <person name="Valentine D.L."/>
            <person name="O'Malley M.A."/>
        </authorList>
    </citation>
    <scope>NUCLEOTIDE SEQUENCE [LARGE SCALE GENOMIC DNA]</scope>
    <source>
        <strain evidence="1 2">MC-15</strain>
    </source>
</reference>
<proteinExistence type="predicted"/>